<evidence type="ECO:0000313" key="2">
    <source>
        <dbReference type="Proteomes" id="UP000050973"/>
    </source>
</evidence>
<reference evidence="1 2" key="1">
    <citation type="journal article" date="2015" name="Genome Announc.">
        <title>Expanding the biotechnology potential of lactobacilli through comparative genomics of 213 strains and associated genera.</title>
        <authorList>
            <person name="Sun Z."/>
            <person name="Harris H.M."/>
            <person name="McCann A."/>
            <person name="Guo C."/>
            <person name="Argimon S."/>
            <person name="Zhang W."/>
            <person name="Yang X."/>
            <person name="Jeffery I.B."/>
            <person name="Cooney J.C."/>
            <person name="Kagawa T.F."/>
            <person name="Liu W."/>
            <person name="Song Y."/>
            <person name="Salvetti E."/>
            <person name="Wrobel A."/>
            <person name="Rasinkangas P."/>
            <person name="Parkhill J."/>
            <person name="Rea M.C."/>
            <person name="O'Sullivan O."/>
            <person name="Ritari J."/>
            <person name="Douillard F.P."/>
            <person name="Paul Ross R."/>
            <person name="Yang R."/>
            <person name="Briner A.E."/>
            <person name="Felis G.E."/>
            <person name="de Vos W.M."/>
            <person name="Barrangou R."/>
            <person name="Klaenhammer T.R."/>
            <person name="Caufield P.W."/>
            <person name="Cui Y."/>
            <person name="Zhang H."/>
            <person name="O'Toole P.W."/>
        </authorList>
    </citation>
    <scope>NUCLEOTIDE SEQUENCE [LARGE SCALE GENOMIC DNA]</scope>
    <source>
        <strain evidence="1 2">DSM 4864</strain>
    </source>
</reference>
<gene>
    <name evidence="1" type="ORF">FC49_GL001567</name>
</gene>
<dbReference type="RefSeq" id="WP_056984283.1">
    <property type="nucleotide sequence ID" value="NZ_AZGE01000005.1"/>
</dbReference>
<dbReference type="Proteomes" id="UP000050973">
    <property type="component" value="Unassembled WGS sequence"/>
</dbReference>
<protein>
    <recommendedName>
        <fullName evidence="3">BppU N-terminal domain-containing protein</fullName>
    </recommendedName>
</protein>
<dbReference type="PATRIC" id="fig|1423779.3.peg.1624"/>
<name>A0A0R1WE45_9LACO</name>
<organism evidence="1 2">
    <name type="scientific">Limosilactobacillus oris DSM 4864</name>
    <dbReference type="NCBI Taxonomy" id="1423779"/>
    <lineage>
        <taxon>Bacteria</taxon>
        <taxon>Bacillati</taxon>
        <taxon>Bacillota</taxon>
        <taxon>Bacilli</taxon>
        <taxon>Lactobacillales</taxon>
        <taxon>Lactobacillaceae</taxon>
        <taxon>Limosilactobacillus</taxon>
    </lineage>
</organism>
<accession>A0A0R1WE45</accession>
<sequence length="472" mass="52267">MSVNVTHNNNGHHYRIAIDIAKEGAEVFDLTPYFKGRVGDNNFGLQIVWYYQGQLLDVEGMKPFIQGNVGHYSFDDKKNLQMAPDAGTVSSTGDPKDCQANGQALYRFPEQMFPKEGIFKGFIGLLDDSDDGGHTHLTGVNIWFRVLGGVAQMGRACDFYISDLDTAIANAKEKLRQAGIEHEKEFEKILSDLQTKQTTISAELDKLGSDSKQQFGEWLAKYKQALQDALAAVDDPKEGLLVRYNALNAIAKQIQETLKDAQFHDRVFQYENIEKMKAALVPMPGDLVVTQGWEARDDARGGFWRIRVKRDGETANGTTIIELGTGYIAERDFGIVEDMAPIHMGTVTYEAKADADGFVDLMPPVHMYVSKYGAGIAQADVDMAGGSEVSEVKVQPIFDGNKCEIYISPADIRFRMPGINLETPSSAECDGPNVYVVTDIYTLTISLKGAKATGFTIDKDFITEYRDLMTNL</sequence>
<evidence type="ECO:0008006" key="3">
    <source>
        <dbReference type="Google" id="ProtNLM"/>
    </source>
</evidence>
<comment type="caution">
    <text evidence="1">The sequence shown here is derived from an EMBL/GenBank/DDBJ whole genome shotgun (WGS) entry which is preliminary data.</text>
</comment>
<dbReference type="AlphaFoldDB" id="A0A0R1WE45"/>
<proteinExistence type="predicted"/>
<dbReference type="EMBL" id="AZGE01000005">
    <property type="protein sequence ID" value="KRM16151.1"/>
    <property type="molecule type" value="Genomic_DNA"/>
</dbReference>
<evidence type="ECO:0000313" key="1">
    <source>
        <dbReference type="EMBL" id="KRM16151.1"/>
    </source>
</evidence>